<organism evidence="1">
    <name type="scientific">mine drainage metagenome</name>
    <dbReference type="NCBI Taxonomy" id="410659"/>
    <lineage>
        <taxon>unclassified sequences</taxon>
        <taxon>metagenomes</taxon>
        <taxon>ecological metagenomes</taxon>
    </lineage>
</organism>
<gene>
    <name evidence="1" type="ORF">GALL_329830</name>
</gene>
<sequence>MEIEFDPAKDAANIAKHSVSLALAKQVEWDGAVVVPDRRHDYGELRHYAIAYIGRRLHVVVFADRGDVRRIISLRKANDRERNRYAEAQS</sequence>
<name>A0A1J5QZC6_9ZZZZ</name>
<dbReference type="AlphaFoldDB" id="A0A1J5QZC6"/>
<comment type="caution">
    <text evidence="1">The sequence shown here is derived from an EMBL/GenBank/DDBJ whole genome shotgun (WGS) entry which is preliminary data.</text>
</comment>
<evidence type="ECO:0008006" key="2">
    <source>
        <dbReference type="Google" id="ProtNLM"/>
    </source>
</evidence>
<reference evidence="1" key="1">
    <citation type="submission" date="2016-10" db="EMBL/GenBank/DDBJ databases">
        <title>Sequence of Gallionella enrichment culture.</title>
        <authorList>
            <person name="Poehlein A."/>
            <person name="Muehling M."/>
            <person name="Daniel R."/>
        </authorList>
    </citation>
    <scope>NUCLEOTIDE SEQUENCE</scope>
</reference>
<dbReference type="Gene3D" id="3.10.450.530">
    <property type="entry name" value="Ribonuclease toxin, BrnT, of type II toxin-antitoxin system"/>
    <property type="match status" value="1"/>
</dbReference>
<evidence type="ECO:0000313" key="1">
    <source>
        <dbReference type="EMBL" id="OIQ85191.1"/>
    </source>
</evidence>
<dbReference type="Pfam" id="PF04365">
    <property type="entry name" value="BrnT_toxin"/>
    <property type="match status" value="1"/>
</dbReference>
<protein>
    <recommendedName>
        <fullName evidence="2">Protein containing DUF497</fullName>
    </recommendedName>
</protein>
<dbReference type="EMBL" id="MLJW01000562">
    <property type="protein sequence ID" value="OIQ85191.1"/>
    <property type="molecule type" value="Genomic_DNA"/>
</dbReference>
<accession>A0A1J5QZC6</accession>
<dbReference type="InterPro" id="IPR038573">
    <property type="entry name" value="BrnT_sf"/>
</dbReference>
<proteinExistence type="predicted"/>
<dbReference type="InterPro" id="IPR007460">
    <property type="entry name" value="BrnT_toxin"/>
</dbReference>